<dbReference type="CDD" id="cd06909">
    <property type="entry name" value="M14_ASPA"/>
    <property type="match status" value="1"/>
</dbReference>
<dbReference type="Pfam" id="PF04952">
    <property type="entry name" value="AstE_AspA_hybrid"/>
    <property type="match status" value="1"/>
</dbReference>
<evidence type="ECO:0000256" key="4">
    <source>
        <dbReference type="ARBA" id="ARBA00022833"/>
    </source>
</evidence>
<dbReference type="PIRSF" id="PIRSF018001">
    <property type="entry name" value="Aspartoacylase"/>
    <property type="match status" value="1"/>
</dbReference>
<keyword evidence="3 5" id="KW-0378">Hydrolase</keyword>
<dbReference type="InterPro" id="IPR055438">
    <property type="entry name" value="AstE_AspA_cat"/>
</dbReference>
<dbReference type="FunFam" id="2.20.25.160:FF:000001">
    <property type="entry name" value="Aspartoacylase"/>
    <property type="match status" value="1"/>
</dbReference>
<feature type="domain" description="Succinylglutamate desuccinylase/Aspartoacylase catalytic" evidence="9">
    <location>
        <begin position="12"/>
        <end position="201"/>
    </location>
</feature>
<sequence>MSNSQANNLKTINKVAIVGGTHGNEFTGVYLVKKFYKFPELITRPSFETLTLIGNPQAFQAARRYVDTDLNRCFAKSDLENGELSFYEQTRAKEMAKTLGPKGNSNVDFILDLHNTSANMGFTIILVNNDPFNLQLAAYLSSLDPLVRVYSAIKPGKENTFVNSLCNFGCSIEVGPIAPASLKGDIFHKTEALIHATLDYIEDYNNGKLLSNTYPLTLYHHLKVVDYPRNKAGQLEAMIHPDLQGRDYQELNPGDPMFLTFDGATIYYEEEATVWPVFINEVAYYEKGVAMCLTKKEIVSV</sequence>
<dbReference type="PANTHER" id="PTHR15162:SF7">
    <property type="entry name" value="SUCCINYLGLUTAMATE DESUCCINYLASE"/>
    <property type="match status" value="1"/>
</dbReference>
<evidence type="ECO:0000256" key="5">
    <source>
        <dbReference type="HAMAP-Rule" id="MF_00704"/>
    </source>
</evidence>
<accession>A0A1D9G381</accession>
<evidence type="ECO:0000256" key="7">
    <source>
        <dbReference type="PIRSR" id="PIRSR018001-3"/>
    </source>
</evidence>
<dbReference type="HAMAP" id="MF_00704">
    <property type="entry name" value="Aspartoacylase"/>
    <property type="match status" value="1"/>
</dbReference>
<dbReference type="PANTHER" id="PTHR15162">
    <property type="entry name" value="ASPARTOACYLASE"/>
    <property type="match status" value="1"/>
</dbReference>
<keyword evidence="2 5" id="KW-0479">Metal-binding</keyword>
<dbReference type="Gene3D" id="3.40.630.10">
    <property type="entry name" value="Zn peptidases"/>
    <property type="match status" value="1"/>
</dbReference>
<proteinExistence type="inferred from homology"/>
<evidence type="ECO:0000313" key="11">
    <source>
        <dbReference type="Proteomes" id="UP000176944"/>
    </source>
</evidence>
<dbReference type="InterPro" id="IPR050178">
    <property type="entry name" value="AspA/AstE_fam"/>
</dbReference>
<feature type="active site" description="Proton donor/acceptor" evidence="6">
    <location>
        <position position="173"/>
    </location>
</feature>
<feature type="binding site" evidence="5">
    <location>
        <position position="284"/>
    </location>
    <ligand>
        <name>substrate</name>
    </ligand>
</feature>
<organism evidence="10 11">
    <name type="scientific">Moorena producens (strain JHB)</name>
    <dbReference type="NCBI Taxonomy" id="1454205"/>
    <lineage>
        <taxon>Bacteria</taxon>
        <taxon>Bacillati</taxon>
        <taxon>Cyanobacteriota</taxon>
        <taxon>Cyanophyceae</taxon>
        <taxon>Coleofasciculales</taxon>
        <taxon>Coleofasciculaceae</taxon>
        <taxon>Moorena</taxon>
    </lineage>
</organism>
<dbReference type="NCBIfam" id="NF002601">
    <property type="entry name" value="PRK02259.1"/>
    <property type="match status" value="1"/>
</dbReference>
<dbReference type="GO" id="GO:0016788">
    <property type="term" value="F:hydrolase activity, acting on ester bonds"/>
    <property type="evidence" value="ECO:0007669"/>
    <property type="project" value="InterPro"/>
</dbReference>
<feature type="binding site" evidence="5">
    <location>
        <position position="173"/>
    </location>
    <ligand>
        <name>substrate</name>
    </ligand>
</feature>
<dbReference type="EC" id="3.5.1.15" evidence="5"/>
<comment type="similarity">
    <text evidence="1 5">Belongs to the AspA/AstE family. Aspartoacylase subfamily.</text>
</comment>
<feature type="binding site" evidence="5 7">
    <location>
        <position position="22"/>
    </location>
    <ligand>
        <name>Zn(2+)</name>
        <dbReference type="ChEBI" id="CHEBI:29105"/>
    </ligand>
</feature>
<dbReference type="InterPro" id="IPR007036">
    <property type="entry name" value="Aste_AspA_hybrid_dom"/>
</dbReference>
<evidence type="ECO:0000256" key="2">
    <source>
        <dbReference type="ARBA" id="ARBA00022723"/>
    </source>
</evidence>
<comment type="cofactor">
    <cofactor evidence="5 7">
        <name>Zn(2+)</name>
        <dbReference type="ChEBI" id="CHEBI:29105"/>
    </cofactor>
    <text evidence="5 7">Binds 1 zinc ion per subunit.</text>
</comment>
<dbReference type="GO" id="GO:0019807">
    <property type="term" value="F:aspartoacylase activity"/>
    <property type="evidence" value="ECO:0007669"/>
    <property type="project" value="UniProtKB-UniRule"/>
</dbReference>
<dbReference type="InterPro" id="IPR016708">
    <property type="entry name" value="Aspartoacylase"/>
</dbReference>
<dbReference type="Gene3D" id="2.20.25.160">
    <property type="match status" value="1"/>
</dbReference>
<feature type="domain" description="AstE/AspA barrel-sandwich hybrid" evidence="8">
    <location>
        <begin position="215"/>
        <end position="296"/>
    </location>
</feature>
<feature type="binding site" evidence="5 7">
    <location>
        <position position="114"/>
    </location>
    <ligand>
        <name>Zn(2+)</name>
        <dbReference type="ChEBI" id="CHEBI:29105"/>
    </ligand>
</feature>
<reference evidence="11" key="1">
    <citation type="submission" date="2016-10" db="EMBL/GenBank/DDBJ databases">
        <title>Comparative genomics uncovers the prolific and rare metabolic potential of the cyanobacterial genus Moorea.</title>
        <authorList>
            <person name="Leao T."/>
            <person name="Castelao G."/>
            <person name="Korobeynikov A."/>
            <person name="Monroe E.A."/>
            <person name="Podell S."/>
            <person name="Glukhov E."/>
            <person name="Allen E."/>
            <person name="Gerwick W.H."/>
            <person name="Gerwick L."/>
        </authorList>
    </citation>
    <scope>NUCLEOTIDE SEQUENCE [LARGE SCALE GENOMIC DNA]</scope>
    <source>
        <strain evidence="11">JHB</strain>
    </source>
</reference>
<evidence type="ECO:0000259" key="9">
    <source>
        <dbReference type="Pfam" id="PF24827"/>
    </source>
</evidence>
<dbReference type="EMBL" id="CP017708">
    <property type="protein sequence ID" value="AOY81985.1"/>
    <property type="molecule type" value="Genomic_DNA"/>
</dbReference>
<dbReference type="SUPFAM" id="SSF53187">
    <property type="entry name" value="Zn-dependent exopeptidases"/>
    <property type="match status" value="1"/>
</dbReference>
<feature type="binding site" evidence="5 7">
    <location>
        <position position="25"/>
    </location>
    <ligand>
        <name>Zn(2+)</name>
        <dbReference type="ChEBI" id="CHEBI:29105"/>
    </ligand>
</feature>
<protein>
    <recommendedName>
        <fullName evidence="5">Probable aspartoacylase</fullName>
        <ecNumber evidence="5">3.5.1.15</ecNumber>
    </recommendedName>
</protein>
<evidence type="ECO:0000259" key="8">
    <source>
        <dbReference type="Pfam" id="PF04952"/>
    </source>
</evidence>
<evidence type="ECO:0000313" key="10">
    <source>
        <dbReference type="EMBL" id="AOY81985.1"/>
    </source>
</evidence>
<dbReference type="GO" id="GO:0005829">
    <property type="term" value="C:cytosol"/>
    <property type="evidence" value="ECO:0007669"/>
    <property type="project" value="TreeGrafter"/>
</dbReference>
<evidence type="ECO:0000256" key="6">
    <source>
        <dbReference type="PIRSR" id="PIRSR018001-1"/>
    </source>
</evidence>
<comment type="catalytic activity">
    <reaction evidence="5">
        <text>an N-acyl-L-aspartate + H2O = a carboxylate + L-aspartate</text>
        <dbReference type="Rhea" id="RHEA:10872"/>
        <dbReference type="ChEBI" id="CHEBI:15377"/>
        <dbReference type="ChEBI" id="CHEBI:29067"/>
        <dbReference type="ChEBI" id="CHEBI:29991"/>
        <dbReference type="ChEBI" id="CHEBI:58497"/>
        <dbReference type="EC" id="3.5.1.15"/>
    </reaction>
</comment>
<dbReference type="GO" id="GO:0008270">
    <property type="term" value="F:zinc ion binding"/>
    <property type="evidence" value="ECO:0007669"/>
    <property type="project" value="UniProtKB-UniRule"/>
</dbReference>
<evidence type="ECO:0000256" key="3">
    <source>
        <dbReference type="ARBA" id="ARBA00022801"/>
    </source>
</evidence>
<gene>
    <name evidence="10" type="ORF">BJP36_20860</name>
</gene>
<dbReference type="Pfam" id="PF24827">
    <property type="entry name" value="AstE_AspA_cat"/>
    <property type="match status" value="1"/>
</dbReference>
<evidence type="ECO:0000256" key="1">
    <source>
        <dbReference type="ARBA" id="ARBA00006173"/>
    </source>
</evidence>
<feature type="binding site" evidence="5">
    <location>
        <begin position="71"/>
        <end position="72"/>
    </location>
    <ligand>
        <name>substrate</name>
    </ligand>
</feature>
<dbReference type="Proteomes" id="UP000176944">
    <property type="component" value="Chromosome"/>
</dbReference>
<dbReference type="AlphaFoldDB" id="A0A1D9G381"/>
<name>A0A1D9G381_MOOP1</name>
<feature type="binding site" evidence="5">
    <location>
        <position position="64"/>
    </location>
    <ligand>
        <name>substrate</name>
    </ligand>
</feature>
<keyword evidence="4 5" id="KW-0862">Zinc</keyword>